<accession>A0ABR0JY99</accession>
<protein>
    <submittedName>
        <fullName evidence="3">Uncharacterized protein</fullName>
    </submittedName>
</protein>
<gene>
    <name evidence="3" type="ORF">LTR24_009638</name>
</gene>
<keyword evidence="4" id="KW-1185">Reference proteome</keyword>
<feature type="chain" id="PRO_5045947619" evidence="2">
    <location>
        <begin position="20"/>
        <end position="250"/>
    </location>
</feature>
<feature type="signal peptide" evidence="2">
    <location>
        <begin position="1"/>
        <end position="19"/>
    </location>
</feature>
<evidence type="ECO:0000256" key="1">
    <source>
        <dbReference type="SAM" id="MobiDB-lite"/>
    </source>
</evidence>
<keyword evidence="2" id="KW-0732">Signal</keyword>
<feature type="compositionally biased region" description="Basic and acidic residues" evidence="1">
    <location>
        <begin position="144"/>
        <end position="153"/>
    </location>
</feature>
<dbReference type="EMBL" id="JAVRRG010000223">
    <property type="protein sequence ID" value="KAK5077448.1"/>
    <property type="molecule type" value="Genomic_DNA"/>
</dbReference>
<dbReference type="Proteomes" id="UP001345013">
    <property type="component" value="Unassembled WGS sequence"/>
</dbReference>
<evidence type="ECO:0000313" key="3">
    <source>
        <dbReference type="EMBL" id="KAK5077448.1"/>
    </source>
</evidence>
<sequence>MYVIVLRLLLKVRLYIVSGHPLLPGSKQSVCLFGVSVASPSLVVAGVKYDAYAAQQTHLFAEVVRTELESQVTRLGDVICGMQARLGYPFSEILQKPLASASPSAQDDELDDSSVSEGLTAAEPMHLQSLFDNELIRPSPRTRGSPDKGHDITKTNPPLLDAARKALQALIPPRNEARSMIEAGSTWLALIHSMLPPGLTSRSKDDMLACYDAMQKPDIETFELGTWLLDSVICAQHFPKSECSAEEHQQ</sequence>
<feature type="region of interest" description="Disordered" evidence="1">
    <location>
        <begin position="132"/>
        <end position="157"/>
    </location>
</feature>
<organism evidence="3 4">
    <name type="scientific">Lithohypha guttulata</name>
    <dbReference type="NCBI Taxonomy" id="1690604"/>
    <lineage>
        <taxon>Eukaryota</taxon>
        <taxon>Fungi</taxon>
        <taxon>Dikarya</taxon>
        <taxon>Ascomycota</taxon>
        <taxon>Pezizomycotina</taxon>
        <taxon>Eurotiomycetes</taxon>
        <taxon>Chaetothyriomycetidae</taxon>
        <taxon>Chaetothyriales</taxon>
        <taxon>Trichomeriaceae</taxon>
        <taxon>Lithohypha</taxon>
    </lineage>
</organism>
<reference evidence="3 4" key="1">
    <citation type="submission" date="2023-08" db="EMBL/GenBank/DDBJ databases">
        <title>Black Yeasts Isolated from many extreme environments.</title>
        <authorList>
            <person name="Coleine C."/>
            <person name="Stajich J.E."/>
            <person name="Selbmann L."/>
        </authorList>
    </citation>
    <scope>NUCLEOTIDE SEQUENCE [LARGE SCALE GENOMIC DNA]</scope>
    <source>
        <strain evidence="3 4">CCFEE 5885</strain>
    </source>
</reference>
<evidence type="ECO:0000313" key="4">
    <source>
        <dbReference type="Proteomes" id="UP001345013"/>
    </source>
</evidence>
<proteinExistence type="predicted"/>
<name>A0ABR0JY99_9EURO</name>
<comment type="caution">
    <text evidence="3">The sequence shown here is derived from an EMBL/GenBank/DDBJ whole genome shotgun (WGS) entry which is preliminary data.</text>
</comment>
<evidence type="ECO:0000256" key="2">
    <source>
        <dbReference type="SAM" id="SignalP"/>
    </source>
</evidence>